<keyword evidence="4 5" id="KW-0472">Membrane</keyword>
<dbReference type="Proteomes" id="UP001632037">
    <property type="component" value="Unassembled WGS sequence"/>
</dbReference>
<dbReference type="Gene3D" id="1.10.287.70">
    <property type="match status" value="1"/>
</dbReference>
<feature type="transmembrane region" description="Helical" evidence="5">
    <location>
        <begin position="483"/>
        <end position="508"/>
    </location>
</feature>
<dbReference type="GO" id="GO:0016020">
    <property type="term" value="C:membrane"/>
    <property type="evidence" value="ECO:0007669"/>
    <property type="project" value="UniProtKB-SubCell"/>
</dbReference>
<comment type="caution">
    <text evidence="7">The sequence shown here is derived from an EMBL/GenBank/DDBJ whole genome shotgun (WGS) entry which is preliminary data.</text>
</comment>
<feature type="transmembrane region" description="Helical" evidence="5">
    <location>
        <begin position="282"/>
        <end position="302"/>
    </location>
</feature>
<evidence type="ECO:0000313" key="8">
    <source>
        <dbReference type="Proteomes" id="UP001632037"/>
    </source>
</evidence>
<gene>
    <name evidence="7" type="ORF">V7S43_014993</name>
</gene>
<dbReference type="PANTHER" id="PTHR10877:SF183">
    <property type="entry name" value="AT14535P-RELATED"/>
    <property type="match status" value="1"/>
</dbReference>
<evidence type="ECO:0000259" key="6">
    <source>
        <dbReference type="Pfam" id="PF08016"/>
    </source>
</evidence>
<feature type="transmembrane region" description="Helical" evidence="5">
    <location>
        <begin position="423"/>
        <end position="446"/>
    </location>
</feature>
<feature type="transmembrane region" description="Helical" evidence="5">
    <location>
        <begin position="314"/>
        <end position="335"/>
    </location>
</feature>
<dbReference type="EMBL" id="JBIMZQ010000043">
    <property type="protein sequence ID" value="KAL3660071.1"/>
    <property type="molecule type" value="Genomic_DNA"/>
</dbReference>
<dbReference type="PANTHER" id="PTHR10877">
    <property type="entry name" value="POLYCYSTIN FAMILY MEMBER"/>
    <property type="match status" value="1"/>
</dbReference>
<evidence type="ECO:0000256" key="2">
    <source>
        <dbReference type="ARBA" id="ARBA00022692"/>
    </source>
</evidence>
<evidence type="ECO:0000256" key="3">
    <source>
        <dbReference type="ARBA" id="ARBA00022989"/>
    </source>
</evidence>
<proteinExistence type="predicted"/>
<dbReference type="AlphaFoldDB" id="A0ABD3F350"/>
<keyword evidence="8" id="KW-1185">Reference proteome</keyword>
<evidence type="ECO:0000256" key="5">
    <source>
        <dbReference type="SAM" id="Phobius"/>
    </source>
</evidence>
<sequence>MGTLQPLEVVVSETTPGDGERGKKTGTPTRTITFEDAKKALDHDLSIMRSVGRILYLTLYFALFINVLFTHIPTARMYEQASAVSSILATSGSDAITPSSPIKFFNIAQLSDVYDWLNNSFVPAVFVTQDQNGNELPSEDYARIGLFNKGLGGVLFQVYSKSIVDCTAEGSLLKLYPYCRQNEYYEYDSYMYDEYNITLLPFNLTATEASNKIAEWKEDNLIDNSTHRVIISVLTYNGELEGYVYTELTLHFQLGGFIKPELSARPTISIPYGKRSSYAADILVWIWWGMAVMWAFAGLYKFWKGEQRSSRQEWIVKLFYLFSVEAVVCVFYSIWANIVSLLNDEFLQVSLWKIADPKAIDIEEFDILIVIVYLMDIAGYTAALRVGGAIVIALIGLQILNRFRFHPQLNILTRTVGNALKQFAAFFVVFIVIFATFTIIGCMIFGDRAKEFSSLDNSMASCLNMLFGEFNFDSIRDLQFSVAFFWIYMIVVSIVLMNMMLGIVLDAYQEVSKASYNKTSNRDLANRIASMSWDMICELYLMLKPGAVLCHGKIRPRLLARALRKELGENPDASSTEFTMETLKSLFRDRDLQLTEKEFTATEKHIEQGITIVEALNSGDADIKKEN</sequence>
<comment type="subcellular location">
    <subcellularLocation>
        <location evidence="1">Membrane</location>
        <topology evidence="1">Multi-pass membrane protein</topology>
    </subcellularLocation>
</comment>
<protein>
    <recommendedName>
        <fullName evidence="6">Polycystin cation channel PKD1/PKD2 domain-containing protein</fullName>
    </recommendedName>
</protein>
<evidence type="ECO:0000256" key="4">
    <source>
        <dbReference type="ARBA" id="ARBA00023136"/>
    </source>
</evidence>
<accession>A0ABD3F350</accession>
<evidence type="ECO:0000256" key="1">
    <source>
        <dbReference type="ARBA" id="ARBA00004141"/>
    </source>
</evidence>
<dbReference type="InterPro" id="IPR051223">
    <property type="entry name" value="Polycystin"/>
</dbReference>
<dbReference type="Pfam" id="PF08016">
    <property type="entry name" value="PKD_channel"/>
    <property type="match status" value="1"/>
</dbReference>
<keyword evidence="3 5" id="KW-1133">Transmembrane helix</keyword>
<keyword evidence="2 5" id="KW-0812">Transmembrane</keyword>
<feature type="domain" description="Polycystin cation channel PKD1/PKD2" evidence="6">
    <location>
        <begin position="379"/>
        <end position="511"/>
    </location>
</feature>
<feature type="transmembrane region" description="Helical" evidence="5">
    <location>
        <begin position="382"/>
        <end position="403"/>
    </location>
</feature>
<organism evidence="7 8">
    <name type="scientific">Phytophthora oleae</name>
    <dbReference type="NCBI Taxonomy" id="2107226"/>
    <lineage>
        <taxon>Eukaryota</taxon>
        <taxon>Sar</taxon>
        <taxon>Stramenopiles</taxon>
        <taxon>Oomycota</taxon>
        <taxon>Peronosporomycetes</taxon>
        <taxon>Peronosporales</taxon>
        <taxon>Peronosporaceae</taxon>
        <taxon>Phytophthora</taxon>
    </lineage>
</organism>
<name>A0ABD3F350_9STRA</name>
<evidence type="ECO:0000313" key="7">
    <source>
        <dbReference type="EMBL" id="KAL3660071.1"/>
    </source>
</evidence>
<reference evidence="7 8" key="1">
    <citation type="submission" date="2024-09" db="EMBL/GenBank/DDBJ databases">
        <title>Genome sequencing and assembly of Phytophthora oleae, isolate VK10A, causative agent of rot of olive drupes.</title>
        <authorList>
            <person name="Conti Taguali S."/>
            <person name="Riolo M."/>
            <person name="La Spada F."/>
            <person name="Cacciola S.O."/>
            <person name="Dionisio G."/>
        </authorList>
    </citation>
    <scope>NUCLEOTIDE SEQUENCE [LARGE SCALE GENOMIC DNA]</scope>
    <source>
        <strain evidence="7 8">VK10A</strain>
    </source>
</reference>
<feature type="transmembrane region" description="Helical" evidence="5">
    <location>
        <begin position="54"/>
        <end position="72"/>
    </location>
</feature>
<dbReference type="InterPro" id="IPR013122">
    <property type="entry name" value="PKD1_2_channel"/>
</dbReference>